<evidence type="ECO:0000313" key="4">
    <source>
        <dbReference type="EMBL" id="HEB97495.1"/>
    </source>
</evidence>
<dbReference type="SUPFAM" id="SSF55961">
    <property type="entry name" value="Bet v1-like"/>
    <property type="match status" value="1"/>
</dbReference>
<organism evidence="4">
    <name type="scientific">Sedimenticola thiotaurini</name>
    <dbReference type="NCBI Taxonomy" id="1543721"/>
    <lineage>
        <taxon>Bacteria</taxon>
        <taxon>Pseudomonadati</taxon>
        <taxon>Pseudomonadota</taxon>
        <taxon>Gammaproteobacteria</taxon>
        <taxon>Chromatiales</taxon>
        <taxon>Sedimenticolaceae</taxon>
        <taxon>Sedimenticola</taxon>
    </lineage>
</organism>
<dbReference type="InterPro" id="IPR044996">
    <property type="entry name" value="COQ10-like"/>
</dbReference>
<evidence type="ECO:0000256" key="2">
    <source>
        <dbReference type="ARBA" id="ARBA00022649"/>
    </source>
</evidence>
<dbReference type="CDD" id="cd07813">
    <property type="entry name" value="COQ10p_like"/>
    <property type="match status" value="1"/>
</dbReference>
<gene>
    <name evidence="4" type="ORF">ENI96_13820</name>
</gene>
<dbReference type="Proteomes" id="UP000886251">
    <property type="component" value="Unassembled WGS sequence"/>
</dbReference>
<dbReference type="AlphaFoldDB" id="A0A831RN06"/>
<dbReference type="Pfam" id="PF03364">
    <property type="entry name" value="Polyketide_cyc"/>
    <property type="match status" value="1"/>
</dbReference>
<dbReference type="InterPro" id="IPR023393">
    <property type="entry name" value="START-like_dom_sf"/>
</dbReference>
<accession>A0A831RN06</accession>
<name>A0A831RN06_9GAMM</name>
<keyword evidence="2" id="KW-1277">Toxin-antitoxin system</keyword>
<feature type="domain" description="Coenzyme Q-binding protein COQ10 START" evidence="3">
    <location>
        <begin position="10"/>
        <end position="135"/>
    </location>
</feature>
<reference evidence="4" key="1">
    <citation type="journal article" date="2020" name="mSystems">
        <title>Genome- and Community-Level Interaction Insights into Carbon Utilization and Element Cycling Functions of Hydrothermarchaeota in Hydrothermal Sediment.</title>
        <authorList>
            <person name="Zhou Z."/>
            <person name="Liu Y."/>
            <person name="Xu W."/>
            <person name="Pan J."/>
            <person name="Luo Z.H."/>
            <person name="Li M."/>
        </authorList>
    </citation>
    <scope>NUCLEOTIDE SEQUENCE [LARGE SCALE GENOMIC DNA]</scope>
    <source>
        <strain evidence="4">HyVt-443</strain>
    </source>
</reference>
<dbReference type="Gene3D" id="3.30.530.20">
    <property type="match status" value="1"/>
</dbReference>
<comment type="caution">
    <text evidence="4">The sequence shown here is derived from an EMBL/GenBank/DDBJ whole genome shotgun (WGS) entry which is preliminary data.</text>
</comment>
<dbReference type="EMBL" id="DRKP01000174">
    <property type="protein sequence ID" value="HEB97495.1"/>
    <property type="molecule type" value="Genomic_DNA"/>
</dbReference>
<dbReference type="GO" id="GO:0045333">
    <property type="term" value="P:cellular respiration"/>
    <property type="evidence" value="ECO:0007669"/>
    <property type="project" value="InterPro"/>
</dbReference>
<proteinExistence type="inferred from homology"/>
<evidence type="ECO:0000259" key="3">
    <source>
        <dbReference type="Pfam" id="PF03364"/>
    </source>
</evidence>
<comment type="similarity">
    <text evidence="1">Belongs to the ribosome association toxin RatA family.</text>
</comment>
<sequence length="145" mass="16520">MPVVHKSALVGYSARQMFDLINDVESYPEFLPWCRSTRLLSRDGDELCGELEVARIGISQRFSTCNRLHPYERIDIRLKEGPFRDLHGSWRLTELREDACKVELELVFEFSGRLINTAFGKVFGQIANSLVDAFCKRASEVYGGG</sequence>
<dbReference type="GO" id="GO:0048039">
    <property type="term" value="F:ubiquinone binding"/>
    <property type="evidence" value="ECO:0007669"/>
    <property type="project" value="InterPro"/>
</dbReference>
<protein>
    <submittedName>
        <fullName evidence="4">Type II toxin-antitoxin system RatA family toxin</fullName>
    </submittedName>
</protein>
<dbReference type="PANTHER" id="PTHR12901">
    <property type="entry name" value="SPERM PROTEIN HOMOLOG"/>
    <property type="match status" value="1"/>
</dbReference>
<dbReference type="InterPro" id="IPR005031">
    <property type="entry name" value="COQ10_START"/>
</dbReference>
<evidence type="ECO:0000256" key="1">
    <source>
        <dbReference type="ARBA" id="ARBA00008918"/>
    </source>
</evidence>
<dbReference type="PANTHER" id="PTHR12901:SF10">
    <property type="entry name" value="COENZYME Q-BINDING PROTEIN COQ10, MITOCHONDRIAL"/>
    <property type="match status" value="1"/>
</dbReference>